<evidence type="ECO:0000313" key="2">
    <source>
        <dbReference type="Proteomes" id="UP001163321"/>
    </source>
</evidence>
<keyword evidence="2" id="KW-1185">Reference proteome</keyword>
<reference evidence="1 2" key="1">
    <citation type="journal article" date="2022" name="bioRxiv">
        <title>The genome of the oomycete Peronosclerospora sorghi, a cosmopolitan pathogen of maize and sorghum, is inflated with dispersed pseudogenes.</title>
        <authorList>
            <person name="Fletcher K."/>
            <person name="Martin F."/>
            <person name="Isakeit T."/>
            <person name="Cavanaugh K."/>
            <person name="Magill C."/>
            <person name="Michelmore R."/>
        </authorList>
    </citation>
    <scope>NUCLEOTIDE SEQUENCE [LARGE SCALE GENOMIC DNA]</scope>
    <source>
        <strain evidence="1">P6</strain>
    </source>
</reference>
<evidence type="ECO:0000313" key="1">
    <source>
        <dbReference type="EMBL" id="KAI9906153.1"/>
    </source>
</evidence>
<sequence>MTERPEDLETVMKGFVHMQGCHFCVVGPSLDARPPLSRSTSSYAALNPLARLASVMSSDKSPQLATSATLTPDVVGEVPPREGSGPVPRKMSRGEPGSLASEIGRKGASTVHAEHVLVTRLVQTFVQRGFKYVSRLDGGFRELEKRIRCMDTFAQEQLLRSSPVPASAACQERAFTEAAAMSSTGGFNLLAKVGLTRSNVVFHDDEPHRSPLDKASTSTGTLLLRDRPRRVVQDVPDETKSSRILTTTSTAAISTLSQRLLHLRAAAKDVVSLRASSMPGLECRAAANNQEEDGWVRVYDKESKGEGTIIDVEIQAGPMGISFRKAGTTSSKYFVAVDSLVPGSQAAATGLIHPGDVLVAINGQSVAEKKFLSVIKLMMGSPRPVTLRFLTPRGSETITSMPPLAPQLVSATRHSICIAWTNVSSSALVSYQLQYSKQCGDDDFHVWLPVAMKEEGTKTGVDFSGVTGHTNGTMVGLEPGECVVFRVRRGVQDHWGPYSPSSCPMSTLAVRTVHPPPASSTVGGSSTVASTPMSLEELGAAMFLPGVCPDYLERGRFRYRVVRDSHALRRPTLNAEELDRRLTKGHVVTASERLVCPGAGHVFVRLCLESTKDGEEAATDRSEIVLVREAQRDVADATDSAWALETTRQGDVGLKRLDAAAWDASTENREPARPGLHLCLGAHDASAPRSVLRATGARPSASPYPPRIVEVFPVSSSEIVVTWESVDPVDGTTYQLQYMKDRVAAMWWTVKPDLDATTRSFGVTGLLANTRYVFRLRCRTNETTWSLYSEASTSCWTLPGGIVSIRGEHDGEILSASRSKPASLQATLRTTAVAAASRLKRRLPSGRHASVDRSSRLETDACPDDVTCPASRHVHLMEWKASSRAAHRDFRFYHVTQFQAPDDDEHDDDDDDLRALRRLGHRELVVTPSLLIVLNVLTAPREGYAHVEEWRPLSTLARVDAREDVDDSLVFHFKKKRLSDEEGTDASERLIFVVEGSQACARLVQQYQAKAMDVS</sequence>
<dbReference type="Proteomes" id="UP001163321">
    <property type="component" value="Chromosome 9"/>
</dbReference>
<accession>A0ACC0VK79</accession>
<name>A0ACC0VK79_9STRA</name>
<comment type="caution">
    <text evidence="1">The sequence shown here is derived from an EMBL/GenBank/DDBJ whole genome shotgun (WGS) entry which is preliminary data.</text>
</comment>
<gene>
    <name evidence="1" type="ORF">PsorP6_014057</name>
</gene>
<dbReference type="EMBL" id="CM047588">
    <property type="protein sequence ID" value="KAI9906153.1"/>
    <property type="molecule type" value="Genomic_DNA"/>
</dbReference>
<organism evidence="1 2">
    <name type="scientific">Peronosclerospora sorghi</name>
    <dbReference type="NCBI Taxonomy" id="230839"/>
    <lineage>
        <taxon>Eukaryota</taxon>
        <taxon>Sar</taxon>
        <taxon>Stramenopiles</taxon>
        <taxon>Oomycota</taxon>
        <taxon>Peronosporomycetes</taxon>
        <taxon>Peronosporales</taxon>
        <taxon>Peronosporaceae</taxon>
        <taxon>Peronosclerospora</taxon>
    </lineage>
</organism>
<proteinExistence type="predicted"/>
<protein>
    <submittedName>
        <fullName evidence="1">Uncharacterized protein</fullName>
    </submittedName>
</protein>